<dbReference type="AlphaFoldDB" id="A0A6I8UX42"/>
<protein>
    <submittedName>
        <fullName evidence="2">Uncharacterized protein CG13380-like isoform X1</fullName>
    </submittedName>
</protein>
<reference evidence="2" key="1">
    <citation type="submission" date="2025-08" db="UniProtKB">
        <authorList>
            <consortium name="RefSeq"/>
        </authorList>
    </citation>
    <scope>IDENTIFICATION</scope>
    <source>
        <strain evidence="2">MV-25-SWS-2005</strain>
        <tissue evidence="2">Whole body</tissue>
    </source>
</reference>
<name>A0A6I8UX42_DROPS</name>
<keyword evidence="1" id="KW-1185">Reference proteome</keyword>
<dbReference type="Proteomes" id="UP000001819">
    <property type="component" value="Chromosome 4"/>
</dbReference>
<dbReference type="RefSeq" id="XP_002132426.3">
    <property type="nucleotide sequence ID" value="XM_002132390.3"/>
</dbReference>
<dbReference type="KEGG" id="dpo:6903553"/>
<proteinExistence type="predicted"/>
<evidence type="ECO:0000313" key="1">
    <source>
        <dbReference type="Proteomes" id="UP000001819"/>
    </source>
</evidence>
<evidence type="ECO:0000313" key="2">
    <source>
        <dbReference type="RefSeq" id="XP_002132426.3"/>
    </source>
</evidence>
<dbReference type="InParanoid" id="A0A6I8UX42"/>
<organism evidence="1 2">
    <name type="scientific">Drosophila pseudoobscura pseudoobscura</name>
    <name type="common">Fruit fly</name>
    <dbReference type="NCBI Taxonomy" id="46245"/>
    <lineage>
        <taxon>Eukaryota</taxon>
        <taxon>Metazoa</taxon>
        <taxon>Ecdysozoa</taxon>
        <taxon>Arthropoda</taxon>
        <taxon>Hexapoda</taxon>
        <taxon>Insecta</taxon>
        <taxon>Pterygota</taxon>
        <taxon>Neoptera</taxon>
        <taxon>Endopterygota</taxon>
        <taxon>Diptera</taxon>
        <taxon>Brachycera</taxon>
        <taxon>Muscomorpha</taxon>
        <taxon>Ephydroidea</taxon>
        <taxon>Drosophilidae</taxon>
        <taxon>Drosophila</taxon>
        <taxon>Sophophora</taxon>
    </lineage>
</organism>
<gene>
    <name evidence="2" type="primary">LOC6903553</name>
</gene>
<sequence>MEKGTDQNAIFTRLNSFYVNLNGASLRDVSYRCPARKILGQKNNMQVRKYPFLSAENADVESKSDIVKKCICERPMKRLECSRCRRHFRGRVATICEKHPMETYLMDFRQCPYCSASRDKIKESDLTWDPRSEIRKAPDDSL</sequence>
<accession>A0A6I8UX42</accession>